<keyword evidence="9 10" id="KW-0066">ATP synthesis</keyword>
<reference evidence="11 12" key="1">
    <citation type="submission" date="2019-09" db="EMBL/GenBank/DDBJ databases">
        <title>Whole genome shotgun sequencing (WGS) of Ellagibacter isourolithinifaciens DSM 104140(T) and Adlercreutzia muris DSM 29508(T).</title>
        <authorList>
            <person name="Stoll D.A."/>
            <person name="Danylec N."/>
            <person name="Huch M."/>
        </authorList>
    </citation>
    <scope>NUCLEOTIDE SEQUENCE [LARGE SCALE GENOMIC DNA]</scope>
    <source>
        <strain evidence="11 12">DSM 104140</strain>
    </source>
</reference>
<dbReference type="GO" id="GO:0046933">
    <property type="term" value="F:proton-transporting ATP synthase activity, rotational mechanism"/>
    <property type="evidence" value="ECO:0007669"/>
    <property type="project" value="UniProtKB-UniRule"/>
</dbReference>
<dbReference type="Pfam" id="PF00231">
    <property type="entry name" value="ATP-synt"/>
    <property type="match status" value="1"/>
</dbReference>
<dbReference type="GO" id="GO:0005524">
    <property type="term" value="F:ATP binding"/>
    <property type="evidence" value="ECO:0007669"/>
    <property type="project" value="UniProtKB-UniRule"/>
</dbReference>
<dbReference type="GeneID" id="98658123"/>
<protein>
    <recommendedName>
        <fullName evidence="10">ATP synthase gamma chain</fullName>
    </recommendedName>
    <alternativeName>
        <fullName evidence="10">ATP synthase F1 sector gamma subunit</fullName>
    </alternativeName>
    <alternativeName>
        <fullName evidence="10">F-ATPase gamma subunit</fullName>
    </alternativeName>
</protein>
<dbReference type="PRINTS" id="PR00126">
    <property type="entry name" value="ATPASEGAMMA"/>
</dbReference>
<dbReference type="OrthoDB" id="9812769at2"/>
<keyword evidence="7 10" id="KW-0472">Membrane</keyword>
<accession>A0A6N6NN23</accession>
<keyword evidence="6 10" id="KW-0406">Ion transport</keyword>
<proteinExistence type="inferred from homology"/>
<dbReference type="SUPFAM" id="SSF52943">
    <property type="entry name" value="ATP synthase (F1-ATPase), gamma subunit"/>
    <property type="match status" value="1"/>
</dbReference>
<evidence type="ECO:0000256" key="6">
    <source>
        <dbReference type="ARBA" id="ARBA00023065"/>
    </source>
</evidence>
<comment type="subcellular location">
    <subcellularLocation>
        <location evidence="10">Cell membrane</location>
        <topology evidence="10">Peripheral membrane protein</topology>
    </subcellularLocation>
    <subcellularLocation>
        <location evidence="2">Membrane</location>
        <topology evidence="2">Peripheral membrane protein</topology>
    </subcellularLocation>
</comment>
<dbReference type="RefSeq" id="WP_158049780.1">
    <property type="nucleotide sequence ID" value="NZ_DBEYPV010000003.1"/>
</dbReference>
<dbReference type="Proteomes" id="UP000468668">
    <property type="component" value="Unassembled WGS sequence"/>
</dbReference>
<sequence length="312" mass="34528">MPNLHDIERRINSVTSTKQITRTMEMVAAAKIRRATDRVFNALPWANCISDMLISTAKYAPLDSEPLLITHDEVKRAVVVVVTSDRGLAGGFNSNVLREAEKLIKAKEKQGIEVEVIACGKKAIGYFNYRGVKPIFEFRDLSADPTYEEAAEISAYIGEGYNHGYENGQIDEVTLVFNHAKNGAEQTLIVQQVLPINMMSFADVLGLEPKEEDVLEPYRDGEKKIPGDVDFEPDAATVMHQLMVAYLRNTFYYALIDSAAAEQGARRTAMKSATDNATEMAETLTRLYNRVRQGAITTEISEIVGGAAALED</sequence>
<evidence type="ECO:0000256" key="4">
    <source>
        <dbReference type="ARBA" id="ARBA00022448"/>
    </source>
</evidence>
<comment type="similarity">
    <text evidence="3 10">Belongs to the ATPase gamma chain family.</text>
</comment>
<evidence type="ECO:0000256" key="10">
    <source>
        <dbReference type="HAMAP-Rule" id="MF_00815"/>
    </source>
</evidence>
<keyword evidence="5 10" id="KW-0375">Hydrogen ion transport</keyword>
<evidence type="ECO:0000256" key="9">
    <source>
        <dbReference type="ARBA" id="ARBA00023310"/>
    </source>
</evidence>
<dbReference type="GO" id="GO:0045259">
    <property type="term" value="C:proton-transporting ATP synthase complex"/>
    <property type="evidence" value="ECO:0007669"/>
    <property type="project" value="UniProtKB-KW"/>
</dbReference>
<dbReference type="PROSITE" id="PS00153">
    <property type="entry name" value="ATPASE_GAMMA"/>
    <property type="match status" value="1"/>
</dbReference>
<dbReference type="Gene3D" id="3.40.1380.10">
    <property type="match status" value="1"/>
</dbReference>
<keyword evidence="8 10" id="KW-0139">CF(1)</keyword>
<keyword evidence="10" id="KW-1003">Cell membrane</keyword>
<evidence type="ECO:0000313" key="11">
    <source>
        <dbReference type="EMBL" id="KAB1640264.1"/>
    </source>
</evidence>
<dbReference type="InterPro" id="IPR035968">
    <property type="entry name" value="ATP_synth_F1_ATPase_gsu"/>
</dbReference>
<comment type="subunit">
    <text evidence="10">F-type ATPases have 2 components, CF(1) - the catalytic core - and CF(0) - the membrane proton channel. CF(1) has five subunits: alpha(3), beta(3), gamma(1), delta(1), epsilon(1). CF(0) has three main subunits: a, b and c.</text>
</comment>
<evidence type="ECO:0000256" key="5">
    <source>
        <dbReference type="ARBA" id="ARBA00022781"/>
    </source>
</evidence>
<name>A0A6N6NN23_9ACTN</name>
<evidence type="ECO:0000256" key="2">
    <source>
        <dbReference type="ARBA" id="ARBA00004170"/>
    </source>
</evidence>
<dbReference type="GO" id="GO:0042777">
    <property type="term" value="P:proton motive force-driven plasma membrane ATP synthesis"/>
    <property type="evidence" value="ECO:0007669"/>
    <property type="project" value="UniProtKB-UniRule"/>
</dbReference>
<dbReference type="PANTHER" id="PTHR11693">
    <property type="entry name" value="ATP SYNTHASE GAMMA CHAIN"/>
    <property type="match status" value="1"/>
</dbReference>
<keyword evidence="4 10" id="KW-0813">Transport</keyword>
<comment type="caution">
    <text evidence="11">The sequence shown here is derived from an EMBL/GenBank/DDBJ whole genome shotgun (WGS) entry which is preliminary data.</text>
</comment>
<dbReference type="NCBIfam" id="TIGR01146">
    <property type="entry name" value="ATPsyn_F1gamma"/>
    <property type="match status" value="1"/>
</dbReference>
<dbReference type="PANTHER" id="PTHR11693:SF22">
    <property type="entry name" value="ATP SYNTHASE SUBUNIT GAMMA, MITOCHONDRIAL"/>
    <property type="match status" value="1"/>
</dbReference>
<dbReference type="EMBL" id="WAJR01000015">
    <property type="protein sequence ID" value="KAB1640264.1"/>
    <property type="molecule type" value="Genomic_DNA"/>
</dbReference>
<organism evidence="11 12">
    <name type="scientific">Ellagibacter isourolithinifaciens</name>
    <dbReference type="NCBI Taxonomy" id="2137581"/>
    <lineage>
        <taxon>Bacteria</taxon>
        <taxon>Bacillati</taxon>
        <taxon>Actinomycetota</taxon>
        <taxon>Coriobacteriia</taxon>
        <taxon>Eggerthellales</taxon>
        <taxon>Eggerthellaceae</taxon>
        <taxon>Ellagibacter</taxon>
    </lineage>
</organism>
<evidence type="ECO:0000313" key="12">
    <source>
        <dbReference type="Proteomes" id="UP000468668"/>
    </source>
</evidence>
<dbReference type="AlphaFoldDB" id="A0A6N6NN23"/>
<keyword evidence="12" id="KW-1185">Reference proteome</keyword>
<dbReference type="Gene3D" id="1.10.287.80">
    <property type="entry name" value="ATP synthase, gamma subunit, helix hairpin domain"/>
    <property type="match status" value="2"/>
</dbReference>
<evidence type="ECO:0000256" key="8">
    <source>
        <dbReference type="ARBA" id="ARBA00023196"/>
    </source>
</evidence>
<dbReference type="GO" id="GO:0005886">
    <property type="term" value="C:plasma membrane"/>
    <property type="evidence" value="ECO:0007669"/>
    <property type="project" value="UniProtKB-SubCell"/>
</dbReference>
<dbReference type="HAMAP" id="MF_00815">
    <property type="entry name" value="ATP_synth_gamma_bact"/>
    <property type="match status" value="1"/>
</dbReference>
<gene>
    <name evidence="10 11" type="primary">atpG</name>
    <name evidence="11" type="ORF">F8C90_06845</name>
</gene>
<evidence type="ECO:0000256" key="3">
    <source>
        <dbReference type="ARBA" id="ARBA00007681"/>
    </source>
</evidence>
<evidence type="ECO:0000256" key="7">
    <source>
        <dbReference type="ARBA" id="ARBA00023136"/>
    </source>
</evidence>
<comment type="function">
    <text evidence="1 10">Produces ATP from ADP in the presence of a proton gradient across the membrane. The gamma chain is believed to be important in regulating ATPase activity and the flow of protons through the CF(0) complex.</text>
</comment>
<evidence type="ECO:0000256" key="1">
    <source>
        <dbReference type="ARBA" id="ARBA00003456"/>
    </source>
</evidence>
<dbReference type="InterPro" id="IPR023632">
    <property type="entry name" value="ATP_synth_F1_gsu_CS"/>
</dbReference>
<dbReference type="CDD" id="cd12151">
    <property type="entry name" value="F1-ATPase_gamma"/>
    <property type="match status" value="1"/>
</dbReference>
<dbReference type="InterPro" id="IPR000131">
    <property type="entry name" value="ATP_synth_F1_gsu"/>
</dbReference>